<feature type="region of interest" description="Disordered" evidence="1">
    <location>
        <begin position="144"/>
        <end position="178"/>
    </location>
</feature>
<dbReference type="EMBL" id="LLXH01000021">
    <property type="protein sequence ID" value="PKC75534.1"/>
    <property type="molecule type" value="Genomic_DNA"/>
</dbReference>
<evidence type="ECO:0000256" key="1">
    <source>
        <dbReference type="SAM" id="MobiDB-lite"/>
    </source>
</evidence>
<dbReference type="VEuPathDB" id="FungiDB:RhiirA1_500521"/>
<evidence type="ECO:0000313" key="3">
    <source>
        <dbReference type="Proteomes" id="UP000232688"/>
    </source>
</evidence>
<accession>A0A2N0SJ01</accession>
<protein>
    <submittedName>
        <fullName evidence="2">Uncharacterized protein</fullName>
    </submittedName>
</protein>
<reference evidence="2 3" key="2">
    <citation type="submission" date="2017-10" db="EMBL/GenBank/DDBJ databases">
        <title>Genome analyses suggest a sexual origin of heterokaryosis in a supposedly ancient asexual fungus.</title>
        <authorList>
            <person name="Corradi N."/>
            <person name="Sedzielewska K."/>
            <person name="Noel J."/>
            <person name="Charron P."/>
            <person name="Farinelli L."/>
            <person name="Marton T."/>
            <person name="Kruger M."/>
            <person name="Pelin A."/>
            <person name="Brachmann A."/>
            <person name="Corradi N."/>
        </authorList>
    </citation>
    <scope>NUCLEOTIDE SEQUENCE [LARGE SCALE GENOMIC DNA]</scope>
    <source>
        <strain evidence="2 3">A1</strain>
    </source>
</reference>
<comment type="caution">
    <text evidence="2">The sequence shown here is derived from an EMBL/GenBank/DDBJ whole genome shotgun (WGS) entry which is preliminary data.</text>
</comment>
<evidence type="ECO:0000313" key="2">
    <source>
        <dbReference type="EMBL" id="PKC75534.1"/>
    </source>
</evidence>
<feature type="compositionally biased region" description="Basic and acidic residues" evidence="1">
    <location>
        <begin position="155"/>
        <end position="170"/>
    </location>
</feature>
<reference evidence="2 3" key="1">
    <citation type="submission" date="2017-10" db="EMBL/GenBank/DDBJ databases">
        <title>Extensive intraspecific genome diversity in a model arbuscular mycorrhizal fungus.</title>
        <authorList>
            <person name="Chen E.C.H."/>
            <person name="Morin E."/>
            <person name="Baudet D."/>
            <person name="Noel J."/>
            <person name="Ndikumana S."/>
            <person name="Charron P."/>
            <person name="St-Onge C."/>
            <person name="Giorgi J."/>
            <person name="Grigoriev I.V."/>
            <person name="Roux C."/>
            <person name="Martin F.M."/>
            <person name="Corradi N."/>
        </authorList>
    </citation>
    <scope>NUCLEOTIDE SEQUENCE [LARGE SCALE GENOMIC DNA]</scope>
    <source>
        <strain evidence="2 3">A1</strain>
    </source>
</reference>
<proteinExistence type="predicted"/>
<dbReference type="Proteomes" id="UP000232688">
    <property type="component" value="Unassembled WGS sequence"/>
</dbReference>
<dbReference type="AlphaFoldDB" id="A0A2N0SJ01"/>
<gene>
    <name evidence="2" type="ORF">RhiirA1_500521</name>
</gene>
<sequence length="274" mass="31825">MLFNVIILILSEEKTTYVILGPKNNYIEVTISTIKEILNKQYKGKNLNDFFLFQIDVKNEVKSLRGSSRSSVVTEGSTNPFEDFIQNIPLIWKNFAPQPIKDKYKLLSEEFEKSNKSSELVIRSFVPKNLVRTKSRKRGLKENRIQHHRKKKRYKDTLKSKDNEDIHQEVPGEPAAENSQKLVEIYEDGKEDNNNILALPIVVEPSFPQTENTPINSYHQSDNIIPDMFDYSYNYFSASEEQLEEPFGLAFGPEYYCPDEFIIDAQDPFIYGSF</sequence>
<organism evidence="2 3">
    <name type="scientific">Rhizophagus irregularis</name>
    <dbReference type="NCBI Taxonomy" id="588596"/>
    <lineage>
        <taxon>Eukaryota</taxon>
        <taxon>Fungi</taxon>
        <taxon>Fungi incertae sedis</taxon>
        <taxon>Mucoromycota</taxon>
        <taxon>Glomeromycotina</taxon>
        <taxon>Glomeromycetes</taxon>
        <taxon>Glomerales</taxon>
        <taxon>Glomeraceae</taxon>
        <taxon>Rhizophagus</taxon>
    </lineage>
</organism>
<name>A0A2N0SJ01_9GLOM</name>
<dbReference type="VEuPathDB" id="FungiDB:FUN_013198"/>
<dbReference type="VEuPathDB" id="FungiDB:RhiirFUN_020277"/>